<feature type="compositionally biased region" description="Basic and acidic residues" evidence="8">
    <location>
        <begin position="8"/>
        <end position="17"/>
    </location>
</feature>
<dbReference type="GO" id="GO:0005524">
    <property type="term" value="F:ATP binding"/>
    <property type="evidence" value="ECO:0007669"/>
    <property type="project" value="UniProtKB-UniRule"/>
</dbReference>
<evidence type="ECO:0000256" key="4">
    <source>
        <dbReference type="ARBA" id="ARBA00022786"/>
    </source>
</evidence>
<feature type="compositionally biased region" description="Polar residues" evidence="8">
    <location>
        <begin position="26"/>
        <end position="36"/>
    </location>
</feature>
<dbReference type="InterPro" id="IPR016135">
    <property type="entry name" value="UBQ-conjugating_enzyme/RWD"/>
</dbReference>
<evidence type="ECO:0000256" key="5">
    <source>
        <dbReference type="ARBA" id="ARBA00022840"/>
    </source>
</evidence>
<dbReference type="SMART" id="SM00212">
    <property type="entry name" value="UBCc"/>
    <property type="match status" value="1"/>
</dbReference>
<feature type="region of interest" description="Disordered" evidence="8">
    <location>
        <begin position="1"/>
        <end position="66"/>
    </location>
</feature>
<comment type="similarity">
    <text evidence="7">Belongs to the ubiquitin-conjugating enzyme family.</text>
</comment>
<gene>
    <name evidence="10" type="ORF">CDEB00056_LOCUS4059</name>
</gene>
<dbReference type="Pfam" id="PF00179">
    <property type="entry name" value="UQ_con"/>
    <property type="match status" value="1"/>
</dbReference>
<keyword evidence="5 7" id="KW-0067">ATP-binding</keyword>
<evidence type="ECO:0000313" key="10">
    <source>
        <dbReference type="EMBL" id="CAE0459218.1"/>
    </source>
</evidence>
<evidence type="ECO:0000256" key="2">
    <source>
        <dbReference type="ARBA" id="ARBA00022679"/>
    </source>
</evidence>
<keyword evidence="2" id="KW-0808">Transferase</keyword>
<evidence type="ECO:0000256" key="8">
    <source>
        <dbReference type="SAM" id="MobiDB-lite"/>
    </source>
</evidence>
<feature type="active site" description="Glycyl thioester intermediate" evidence="6">
    <location>
        <position position="149"/>
    </location>
</feature>
<dbReference type="PROSITE" id="PS50127">
    <property type="entry name" value="UBC_2"/>
    <property type="match status" value="1"/>
</dbReference>
<dbReference type="Gene3D" id="3.10.110.10">
    <property type="entry name" value="Ubiquitin Conjugating Enzyme"/>
    <property type="match status" value="1"/>
</dbReference>
<evidence type="ECO:0000256" key="7">
    <source>
        <dbReference type="RuleBase" id="RU362109"/>
    </source>
</evidence>
<comment type="pathway">
    <text evidence="1">Protein modification; protein neddylation.</text>
</comment>
<dbReference type="SUPFAM" id="SSF54495">
    <property type="entry name" value="UBC-like"/>
    <property type="match status" value="1"/>
</dbReference>
<dbReference type="InterPro" id="IPR023313">
    <property type="entry name" value="UBQ-conjugating_AS"/>
</dbReference>
<dbReference type="AlphaFoldDB" id="A0A7S3PXZ7"/>
<feature type="domain" description="UBC core" evidence="9">
    <location>
        <begin position="67"/>
        <end position="211"/>
    </location>
</feature>
<dbReference type="CDD" id="cd23794">
    <property type="entry name" value="UBCc_UBE2F_UBE2M"/>
    <property type="match status" value="1"/>
</dbReference>
<accession>A0A7S3PXZ7</accession>
<evidence type="ECO:0000259" key="9">
    <source>
        <dbReference type="PROSITE" id="PS50127"/>
    </source>
</evidence>
<sequence>MLALKKKRAEEKARMEAEAAAAATVETPSSEPTDTASSSKKVSLLGIGGKKKKTTEQGKVNGKRRTPGEIRIQKDIAELDAGKAAVIDFPNANDLTEFTVSVTPDSGYWNGATYIFHFAIPDHYPHTPPKVTCRTKIYHPNINLEGNVCLNILREDWKPVLDINAVIYGLIYLFYEPNPDDPLNQEAAELFRNNIKQFEKVVMRTLRGAYVDGELFDKLL</sequence>
<dbReference type="EMBL" id="HBIO01005686">
    <property type="protein sequence ID" value="CAE0459218.1"/>
    <property type="molecule type" value="Transcribed_RNA"/>
</dbReference>
<keyword evidence="4 7" id="KW-0833">Ubl conjugation pathway</keyword>
<dbReference type="GO" id="GO:0019788">
    <property type="term" value="F:NEDD8 transferase activity"/>
    <property type="evidence" value="ECO:0007669"/>
    <property type="project" value="UniProtKB-ARBA"/>
</dbReference>
<dbReference type="PANTHER" id="PTHR24068">
    <property type="entry name" value="UBIQUITIN-CONJUGATING ENZYME E2"/>
    <property type="match status" value="1"/>
</dbReference>
<evidence type="ECO:0000256" key="1">
    <source>
        <dbReference type="ARBA" id="ARBA00005032"/>
    </source>
</evidence>
<evidence type="ECO:0000256" key="6">
    <source>
        <dbReference type="PROSITE-ProRule" id="PRU10133"/>
    </source>
</evidence>
<dbReference type="InterPro" id="IPR000608">
    <property type="entry name" value="UBC"/>
</dbReference>
<dbReference type="FunFam" id="3.10.110.10:FF:000005">
    <property type="entry name" value="NEDD8-conjugating enzyme Ubc12"/>
    <property type="match status" value="1"/>
</dbReference>
<keyword evidence="3 7" id="KW-0547">Nucleotide-binding</keyword>
<name>A0A7S3PXZ7_9STRA</name>
<dbReference type="PROSITE" id="PS00183">
    <property type="entry name" value="UBC_1"/>
    <property type="match status" value="1"/>
</dbReference>
<evidence type="ECO:0000256" key="3">
    <source>
        <dbReference type="ARBA" id="ARBA00022741"/>
    </source>
</evidence>
<organism evidence="10">
    <name type="scientific">Chaetoceros debilis</name>
    <dbReference type="NCBI Taxonomy" id="122233"/>
    <lineage>
        <taxon>Eukaryota</taxon>
        <taxon>Sar</taxon>
        <taxon>Stramenopiles</taxon>
        <taxon>Ochrophyta</taxon>
        <taxon>Bacillariophyta</taxon>
        <taxon>Coscinodiscophyceae</taxon>
        <taxon>Chaetocerotophycidae</taxon>
        <taxon>Chaetocerotales</taxon>
        <taxon>Chaetocerotaceae</taxon>
        <taxon>Chaetoceros</taxon>
    </lineage>
</organism>
<proteinExistence type="inferred from homology"/>
<reference evidence="10" key="1">
    <citation type="submission" date="2021-01" db="EMBL/GenBank/DDBJ databases">
        <authorList>
            <person name="Corre E."/>
            <person name="Pelletier E."/>
            <person name="Niang G."/>
            <person name="Scheremetjew M."/>
            <person name="Finn R."/>
            <person name="Kale V."/>
            <person name="Holt S."/>
            <person name="Cochrane G."/>
            <person name="Meng A."/>
            <person name="Brown T."/>
            <person name="Cohen L."/>
        </authorList>
    </citation>
    <scope>NUCLEOTIDE SEQUENCE</scope>
    <source>
        <strain evidence="10">MM31A-1</strain>
    </source>
</reference>
<protein>
    <recommendedName>
        <fullName evidence="9">UBC core domain-containing protein</fullName>
    </recommendedName>
</protein>